<dbReference type="CDD" id="cd03137">
    <property type="entry name" value="GATase1_AraC_1"/>
    <property type="match status" value="1"/>
</dbReference>
<name>A0ABY9WJN1_9BACT</name>
<evidence type="ECO:0000313" key="6">
    <source>
        <dbReference type="Proteomes" id="UP001611383"/>
    </source>
</evidence>
<dbReference type="PANTHER" id="PTHR43130:SF3">
    <property type="entry name" value="HTH-TYPE TRANSCRIPTIONAL REGULATOR RV1931C"/>
    <property type="match status" value="1"/>
</dbReference>
<reference evidence="5 6" key="1">
    <citation type="submission" date="2019-08" db="EMBL/GenBank/DDBJ databases">
        <title>Archangium and Cystobacter genomes.</title>
        <authorList>
            <person name="Chen I.-C.K."/>
            <person name="Wielgoss S."/>
        </authorList>
    </citation>
    <scope>NUCLEOTIDE SEQUENCE [LARGE SCALE GENOMIC DNA]</scope>
    <source>
        <strain evidence="5 6">Cbm 6</strain>
    </source>
</reference>
<dbReference type="SMART" id="SM00342">
    <property type="entry name" value="HTH_ARAC"/>
    <property type="match status" value="1"/>
</dbReference>
<dbReference type="InterPro" id="IPR052158">
    <property type="entry name" value="INH-QAR"/>
</dbReference>
<evidence type="ECO:0000259" key="4">
    <source>
        <dbReference type="PROSITE" id="PS01124"/>
    </source>
</evidence>
<dbReference type="PROSITE" id="PS01124">
    <property type="entry name" value="HTH_ARAC_FAMILY_2"/>
    <property type="match status" value="1"/>
</dbReference>
<dbReference type="Pfam" id="PF12833">
    <property type="entry name" value="HTH_18"/>
    <property type="match status" value="1"/>
</dbReference>
<dbReference type="InterPro" id="IPR029062">
    <property type="entry name" value="Class_I_gatase-like"/>
</dbReference>
<dbReference type="Proteomes" id="UP001611383">
    <property type="component" value="Chromosome"/>
</dbReference>
<dbReference type="Gene3D" id="3.40.50.880">
    <property type="match status" value="1"/>
</dbReference>
<evidence type="ECO:0000256" key="3">
    <source>
        <dbReference type="SAM" id="MobiDB-lite"/>
    </source>
</evidence>
<dbReference type="Pfam" id="PF01965">
    <property type="entry name" value="DJ-1_PfpI"/>
    <property type="match status" value="1"/>
</dbReference>
<keyword evidence="1" id="KW-0805">Transcription regulation</keyword>
<evidence type="ECO:0000256" key="2">
    <source>
        <dbReference type="ARBA" id="ARBA00023163"/>
    </source>
</evidence>
<feature type="domain" description="HTH araC/xylS-type" evidence="4">
    <location>
        <begin position="213"/>
        <end position="311"/>
    </location>
</feature>
<dbReference type="InterPro" id="IPR002818">
    <property type="entry name" value="DJ-1/PfpI"/>
</dbReference>
<keyword evidence="2" id="KW-0804">Transcription</keyword>
<dbReference type="RefSeq" id="WP_395816038.1">
    <property type="nucleotide sequence ID" value="NZ_CP043494.1"/>
</dbReference>
<evidence type="ECO:0000256" key="1">
    <source>
        <dbReference type="ARBA" id="ARBA00023015"/>
    </source>
</evidence>
<dbReference type="InterPro" id="IPR009057">
    <property type="entry name" value="Homeodomain-like_sf"/>
</dbReference>
<evidence type="ECO:0000313" key="5">
    <source>
        <dbReference type="EMBL" id="WNG44026.1"/>
    </source>
</evidence>
<protein>
    <submittedName>
        <fullName evidence="5">Helix-turn-helix domain-containing protein</fullName>
    </submittedName>
</protein>
<dbReference type="Gene3D" id="1.10.10.60">
    <property type="entry name" value="Homeodomain-like"/>
    <property type="match status" value="1"/>
</dbReference>
<feature type="compositionally biased region" description="Basic and acidic residues" evidence="3">
    <location>
        <begin position="311"/>
        <end position="320"/>
    </location>
</feature>
<proteinExistence type="predicted"/>
<dbReference type="EMBL" id="CP043494">
    <property type="protein sequence ID" value="WNG44026.1"/>
    <property type="molecule type" value="Genomic_DNA"/>
</dbReference>
<dbReference type="InterPro" id="IPR018060">
    <property type="entry name" value="HTH_AraC"/>
</dbReference>
<feature type="region of interest" description="Disordered" evidence="3">
    <location>
        <begin position="308"/>
        <end position="334"/>
    </location>
</feature>
<feature type="compositionally biased region" description="Basic residues" evidence="3">
    <location>
        <begin position="324"/>
        <end position="334"/>
    </location>
</feature>
<accession>A0ABY9WJN1</accession>
<dbReference type="SUPFAM" id="SSF46689">
    <property type="entry name" value="Homeodomain-like"/>
    <property type="match status" value="2"/>
</dbReference>
<dbReference type="SUPFAM" id="SSF52317">
    <property type="entry name" value="Class I glutamine amidotransferase-like"/>
    <property type="match status" value="1"/>
</dbReference>
<sequence length="334" mass="36428">MVRDIGFLIFPAFQLLDLTGPMSVFEAPSLHGATPYRMWLLSEHGGAVKSSAGVDMLTQRVDEAPPLDTLVVAGGPGTEAAMESPALLDFLRASVSSSRRVASICTGAFLLAAAGLLDGRRATTHWRVAAGLQRRFPRVHVDAERIFIQDGPIWTAAGVTSGIDLSLALLEEDLGLEVSRTAARDLVVYHRRPGGQSQFSTLLDLEPPSDRIRLALTFAREHLHEPLNVERLAQVACLSVRQFGRAFLEETGQTPAKAVEQLRAEAARVRVETSAEPIEDVARAVGFSDPERMRRAFLRVFGQPPQALRRAAREGSEVLDRTTTSRRPHATAAR</sequence>
<organism evidence="5 6">
    <name type="scientific">Archangium minus</name>
    <dbReference type="NCBI Taxonomy" id="83450"/>
    <lineage>
        <taxon>Bacteria</taxon>
        <taxon>Pseudomonadati</taxon>
        <taxon>Myxococcota</taxon>
        <taxon>Myxococcia</taxon>
        <taxon>Myxococcales</taxon>
        <taxon>Cystobacterineae</taxon>
        <taxon>Archangiaceae</taxon>
        <taxon>Archangium</taxon>
    </lineage>
</organism>
<keyword evidence="6" id="KW-1185">Reference proteome</keyword>
<gene>
    <name evidence="5" type="ORF">F0U60_07900</name>
</gene>
<dbReference type="PANTHER" id="PTHR43130">
    <property type="entry name" value="ARAC-FAMILY TRANSCRIPTIONAL REGULATOR"/>
    <property type="match status" value="1"/>
</dbReference>